<dbReference type="PANTHER" id="PTHR34154">
    <property type="entry name" value="ALKALI-SENSITIVE LINKAGE PROTEIN 1"/>
    <property type="match status" value="1"/>
</dbReference>
<accession>A0A643FG91</accession>
<dbReference type="Gene3D" id="3.20.20.80">
    <property type="entry name" value="Glycosidases"/>
    <property type="match status" value="1"/>
</dbReference>
<reference evidence="2 3" key="1">
    <citation type="submission" date="2019-09" db="EMBL/GenBank/DDBJ databases">
        <title>Draft genome sequences of 48 bacterial type strains from the CCUG.</title>
        <authorList>
            <person name="Tunovic T."/>
            <person name="Pineiro-Iglesias B."/>
            <person name="Unosson C."/>
            <person name="Inganas E."/>
            <person name="Ohlen M."/>
            <person name="Cardew S."/>
            <person name="Jensie-Markopoulos S."/>
            <person name="Salva-Serra F."/>
            <person name="Jaen-Luchoro D."/>
            <person name="Karlsson R."/>
            <person name="Svensson-Stadler L."/>
            <person name="Chun J."/>
            <person name="Moore E."/>
        </authorList>
    </citation>
    <scope>NUCLEOTIDE SEQUENCE [LARGE SCALE GENOMIC DNA]</scope>
    <source>
        <strain evidence="2 3">CCUG 30977</strain>
    </source>
</reference>
<dbReference type="InterPro" id="IPR017853">
    <property type="entry name" value="GH"/>
</dbReference>
<dbReference type="SUPFAM" id="SSF51445">
    <property type="entry name" value="(Trans)glycosidases"/>
    <property type="match status" value="1"/>
</dbReference>
<dbReference type="OrthoDB" id="9809583at2"/>
<organism evidence="2 3">
    <name type="scientific">Ideonella dechloratans</name>
    <dbReference type="NCBI Taxonomy" id="36863"/>
    <lineage>
        <taxon>Bacteria</taxon>
        <taxon>Pseudomonadati</taxon>
        <taxon>Pseudomonadota</taxon>
        <taxon>Betaproteobacteria</taxon>
        <taxon>Burkholderiales</taxon>
        <taxon>Sphaerotilaceae</taxon>
        <taxon>Ideonella</taxon>
    </lineage>
</organism>
<comment type="caution">
    <text evidence="2">The sequence shown here is derived from an EMBL/GenBank/DDBJ whole genome shotgun (WGS) entry which is preliminary data.</text>
</comment>
<gene>
    <name evidence="2" type="ORF">F7Q92_04145</name>
</gene>
<proteinExistence type="predicted"/>
<evidence type="ECO:0000313" key="3">
    <source>
        <dbReference type="Proteomes" id="UP000430120"/>
    </source>
</evidence>
<dbReference type="GO" id="GO:0071966">
    <property type="term" value="P:fungal-type cell wall polysaccharide metabolic process"/>
    <property type="evidence" value="ECO:0007669"/>
    <property type="project" value="TreeGrafter"/>
</dbReference>
<name>A0A643FG91_IDEDE</name>
<dbReference type="Proteomes" id="UP000430120">
    <property type="component" value="Unassembled WGS sequence"/>
</dbReference>
<sequence length="270" mass="29642">MDVLLTRPTARAGLKLLLGLAMALAVGLAMASEKRGVGLKDRNGASQLQALKVSWYYTWTPQPMADPVSAKFVPMVWGGRWLDSQISALQGKPVAPELLALNEPDQVGQSNMSVQDAVAAWPVLSQLGTRISSPATSAPLGGWALSFERSAKASNLRTDFVAIHIYGPPDPQKFLQRLDAAYKHYRKPIWITEFAVADWSAREAGTNRYSEEQVMAFMKVVIPELEKRSYVERYAWFGAGRGSGKEAVRTSRLVDSRGALTPLGRLYASF</sequence>
<keyword evidence="3" id="KW-1185">Reference proteome</keyword>
<protein>
    <recommendedName>
        <fullName evidence="1">Asl1-like glycosyl hydrolase catalytic domain-containing protein</fullName>
    </recommendedName>
</protein>
<dbReference type="AlphaFoldDB" id="A0A643FG91"/>
<evidence type="ECO:0000313" key="2">
    <source>
        <dbReference type="EMBL" id="KAB0584412.1"/>
    </source>
</evidence>
<dbReference type="Pfam" id="PF11790">
    <property type="entry name" value="Glyco_hydro_cc"/>
    <property type="match status" value="1"/>
</dbReference>
<dbReference type="InterPro" id="IPR053183">
    <property type="entry name" value="ASL1"/>
</dbReference>
<dbReference type="InterPro" id="IPR024655">
    <property type="entry name" value="Asl1_glyco_hydro_catalytic"/>
</dbReference>
<dbReference type="RefSeq" id="WP_151122746.1">
    <property type="nucleotide sequence ID" value="NZ_CP088081.1"/>
</dbReference>
<dbReference type="PANTHER" id="PTHR34154:SF3">
    <property type="entry name" value="ALKALI-SENSITIVE LINKAGE PROTEIN 1"/>
    <property type="match status" value="1"/>
</dbReference>
<dbReference type="EMBL" id="VZPB01000006">
    <property type="protein sequence ID" value="KAB0584412.1"/>
    <property type="molecule type" value="Genomic_DNA"/>
</dbReference>
<feature type="domain" description="Asl1-like glycosyl hydrolase catalytic" evidence="1">
    <location>
        <begin position="47"/>
        <end position="267"/>
    </location>
</feature>
<evidence type="ECO:0000259" key="1">
    <source>
        <dbReference type="Pfam" id="PF11790"/>
    </source>
</evidence>